<feature type="compositionally biased region" description="Basic and acidic residues" evidence="7">
    <location>
        <begin position="163"/>
        <end position="182"/>
    </location>
</feature>
<feature type="compositionally biased region" description="Polar residues" evidence="7">
    <location>
        <begin position="184"/>
        <end position="194"/>
    </location>
</feature>
<feature type="compositionally biased region" description="Polar residues" evidence="7">
    <location>
        <begin position="85"/>
        <end position="98"/>
    </location>
</feature>
<evidence type="ECO:0000256" key="7">
    <source>
        <dbReference type="SAM" id="MobiDB-lite"/>
    </source>
</evidence>
<accession>A0A9N8D4A9</accession>
<protein>
    <recommendedName>
        <fullName evidence="3">ubiquitinyl hydrolase 1</fullName>
        <ecNumber evidence="3">3.4.19.12</ecNumber>
    </recommendedName>
</protein>
<feature type="region of interest" description="Disordered" evidence="7">
    <location>
        <begin position="535"/>
        <end position="555"/>
    </location>
</feature>
<dbReference type="Proteomes" id="UP001153069">
    <property type="component" value="Unassembled WGS sequence"/>
</dbReference>
<dbReference type="GO" id="GO:0006508">
    <property type="term" value="P:proteolysis"/>
    <property type="evidence" value="ECO:0007669"/>
    <property type="project" value="UniProtKB-KW"/>
</dbReference>
<sequence length="741" mass="79774">MRVLLPLKKKLDDPNSQEHGLVEGDESFDSETGEYLVAEDEQSQEELEESETAETAESSEEEDEDGEFLETVVSPAAPDARPVASSGNAPQQPETSAKPSAGDQIAQVGSPVTASLKVSTVAAAAAQEQQQSELEQSLSTRGENCSDNNSEETNVPSGPTLETRFDKKSKSQEASKKDDKPASVETQGKTTQRTVAALPCTHVADAPIQSTTNPSAASDTVAVASPPRIRKRRAPTPPALLDSKPPFKKGRDSKLPAKSLPTSEDSATTTNNKKMAGGSRGGRKLWTTSGASSYYVETPNNGGREDVSGSSDDGAEVDVRFAYNDPASMTNSSMANSSNSSGSNNRKNNNYNRSNSFQRDCGRDDVDVRERDSIVDRPEGDDDLFALALKKQGLEIVEQEGDGNCLFRAISLQVYGDASMHGEVRHRCLEFMQYIQRKRQDGVHGNNPEIQAISELFNRPIEVLVPENGAKPLNIFHAEYKTQDAPIRLSYHDGNHYNAVIDPLVPTAGLGLGLPGLQPGLADKMQMAKAVAESDKMADQTEFERALEESHNDQLQRAIKESTLTEDNMYQHKALSLSDCDATNFELEQAVLESSLESFRAFEHGRKQASSSPPAHAVGRRKRQASLPQQKRASHSATTTSSVASMPNEARQDTGGSSVPRAASAAVASTSVAAAPAVASRPSSNDINGETVAGPMAAEHYPQSVQELVMNGFELRKVVRAYELVGDNFDDLLGFLMSNTA</sequence>
<feature type="compositionally biased region" description="Low complexity" evidence="7">
    <location>
        <begin position="673"/>
        <end position="684"/>
    </location>
</feature>
<evidence type="ECO:0000256" key="6">
    <source>
        <dbReference type="ARBA" id="ARBA00022801"/>
    </source>
</evidence>
<feature type="domain" description="OTU" evidence="8">
    <location>
        <begin position="394"/>
        <end position="503"/>
    </location>
</feature>
<dbReference type="EC" id="3.4.19.12" evidence="3"/>
<evidence type="ECO:0000313" key="10">
    <source>
        <dbReference type="Proteomes" id="UP001153069"/>
    </source>
</evidence>
<dbReference type="OrthoDB" id="415023at2759"/>
<dbReference type="GO" id="GO:0061578">
    <property type="term" value="F:K63-linked deubiquitinase activity"/>
    <property type="evidence" value="ECO:0007669"/>
    <property type="project" value="TreeGrafter"/>
</dbReference>
<dbReference type="PROSITE" id="PS50802">
    <property type="entry name" value="OTU"/>
    <property type="match status" value="1"/>
</dbReference>
<feature type="region of interest" description="Disordered" evidence="7">
    <location>
        <begin position="325"/>
        <end position="364"/>
    </location>
</feature>
<evidence type="ECO:0000259" key="8">
    <source>
        <dbReference type="PROSITE" id="PS50802"/>
    </source>
</evidence>
<evidence type="ECO:0000313" key="9">
    <source>
        <dbReference type="EMBL" id="CAB9496172.1"/>
    </source>
</evidence>
<feature type="compositionally biased region" description="Low complexity" evidence="7">
    <location>
        <begin position="635"/>
        <end position="645"/>
    </location>
</feature>
<dbReference type="InterPro" id="IPR003323">
    <property type="entry name" value="OTU_dom"/>
</dbReference>
<comment type="similarity">
    <text evidence="2">Belongs to the peptidase C85 family.</text>
</comment>
<dbReference type="PANTHER" id="PTHR12419:SF4">
    <property type="entry name" value="OTU DOMAIN-CONTAINING PROTEIN 5"/>
    <property type="match status" value="1"/>
</dbReference>
<feature type="region of interest" description="Disordered" evidence="7">
    <location>
        <begin position="603"/>
        <end position="662"/>
    </location>
</feature>
<evidence type="ECO:0000256" key="4">
    <source>
        <dbReference type="ARBA" id="ARBA00022670"/>
    </source>
</evidence>
<evidence type="ECO:0000256" key="2">
    <source>
        <dbReference type="ARBA" id="ARBA00010407"/>
    </source>
</evidence>
<keyword evidence="6" id="KW-0378">Hydrolase</keyword>
<dbReference type="InterPro" id="IPR050704">
    <property type="entry name" value="Peptidase_C85-like"/>
</dbReference>
<feature type="region of interest" description="Disordered" evidence="7">
    <location>
        <begin position="673"/>
        <end position="692"/>
    </location>
</feature>
<name>A0A9N8D4A9_9STRA</name>
<feature type="region of interest" description="Disordered" evidence="7">
    <location>
        <begin position="1"/>
        <end position="108"/>
    </location>
</feature>
<dbReference type="PANTHER" id="PTHR12419">
    <property type="entry name" value="OTU DOMAIN CONTAINING PROTEIN"/>
    <property type="match status" value="1"/>
</dbReference>
<feature type="compositionally biased region" description="Acidic residues" evidence="7">
    <location>
        <begin position="23"/>
        <end position="68"/>
    </location>
</feature>
<dbReference type="AlphaFoldDB" id="A0A9N8D4A9"/>
<dbReference type="Gene3D" id="3.30.200.90">
    <property type="match status" value="1"/>
</dbReference>
<feature type="compositionally biased region" description="Polar residues" evidence="7">
    <location>
        <begin position="141"/>
        <end position="157"/>
    </location>
</feature>
<dbReference type="Pfam" id="PF02338">
    <property type="entry name" value="OTU"/>
    <property type="match status" value="1"/>
</dbReference>
<organism evidence="9 10">
    <name type="scientific">Seminavis robusta</name>
    <dbReference type="NCBI Taxonomy" id="568900"/>
    <lineage>
        <taxon>Eukaryota</taxon>
        <taxon>Sar</taxon>
        <taxon>Stramenopiles</taxon>
        <taxon>Ochrophyta</taxon>
        <taxon>Bacillariophyta</taxon>
        <taxon>Bacillariophyceae</taxon>
        <taxon>Bacillariophycidae</taxon>
        <taxon>Naviculales</taxon>
        <taxon>Naviculaceae</taxon>
        <taxon>Seminavis</taxon>
    </lineage>
</organism>
<keyword evidence="4" id="KW-0645">Protease</keyword>
<evidence type="ECO:0000256" key="1">
    <source>
        <dbReference type="ARBA" id="ARBA00000707"/>
    </source>
</evidence>
<dbReference type="InterPro" id="IPR038765">
    <property type="entry name" value="Papain-like_cys_pep_sf"/>
</dbReference>
<dbReference type="SUPFAM" id="SSF54001">
    <property type="entry name" value="Cysteine proteinases"/>
    <property type="match status" value="1"/>
</dbReference>
<comment type="catalytic activity">
    <reaction evidence="1">
        <text>Thiol-dependent hydrolysis of ester, thioester, amide, peptide and isopeptide bonds formed by the C-terminal Gly of ubiquitin (a 76-residue protein attached to proteins as an intracellular targeting signal).</text>
        <dbReference type="EC" id="3.4.19.12"/>
    </reaction>
</comment>
<keyword evidence="5" id="KW-0833">Ubl conjugation pathway</keyword>
<gene>
    <name evidence="9" type="ORF">SEMRO_2_G001480.1</name>
</gene>
<dbReference type="EMBL" id="CAICTM010000002">
    <property type="protein sequence ID" value="CAB9496172.1"/>
    <property type="molecule type" value="Genomic_DNA"/>
</dbReference>
<feature type="compositionally biased region" description="Polar residues" evidence="7">
    <location>
        <begin position="260"/>
        <end position="273"/>
    </location>
</feature>
<proteinExistence type="inferred from homology"/>
<feature type="compositionally biased region" description="Low complexity" evidence="7">
    <location>
        <begin position="328"/>
        <end position="356"/>
    </location>
</feature>
<reference evidence="9" key="1">
    <citation type="submission" date="2020-06" db="EMBL/GenBank/DDBJ databases">
        <authorList>
            <consortium name="Plant Systems Biology data submission"/>
        </authorList>
    </citation>
    <scope>NUCLEOTIDE SEQUENCE</scope>
    <source>
        <strain evidence="9">D6</strain>
    </source>
</reference>
<keyword evidence="10" id="KW-1185">Reference proteome</keyword>
<evidence type="ECO:0000256" key="5">
    <source>
        <dbReference type="ARBA" id="ARBA00022786"/>
    </source>
</evidence>
<evidence type="ECO:0000256" key="3">
    <source>
        <dbReference type="ARBA" id="ARBA00012759"/>
    </source>
</evidence>
<dbReference type="GO" id="GO:0004843">
    <property type="term" value="F:cysteine-type deubiquitinase activity"/>
    <property type="evidence" value="ECO:0007669"/>
    <property type="project" value="UniProtKB-EC"/>
</dbReference>
<feature type="compositionally biased region" description="Low complexity" evidence="7">
    <location>
        <begin position="121"/>
        <end position="140"/>
    </location>
</feature>
<dbReference type="Gene3D" id="6.10.20.180">
    <property type="match status" value="1"/>
</dbReference>
<feature type="region of interest" description="Disordered" evidence="7">
    <location>
        <begin position="121"/>
        <end position="286"/>
    </location>
</feature>
<dbReference type="GO" id="GO:0016579">
    <property type="term" value="P:protein deubiquitination"/>
    <property type="evidence" value="ECO:0007669"/>
    <property type="project" value="TreeGrafter"/>
</dbReference>
<comment type="caution">
    <text evidence="9">The sequence shown here is derived from an EMBL/GenBank/DDBJ whole genome shotgun (WGS) entry which is preliminary data.</text>
</comment>
<feature type="compositionally biased region" description="Polar residues" evidence="7">
    <location>
        <begin position="208"/>
        <end position="218"/>
    </location>
</feature>